<evidence type="ECO:0000256" key="5">
    <source>
        <dbReference type="ARBA" id="ARBA00022597"/>
    </source>
</evidence>
<evidence type="ECO:0000256" key="8">
    <source>
        <dbReference type="ARBA" id="ARBA00023047"/>
    </source>
</evidence>
<dbReference type="GO" id="GO:0006811">
    <property type="term" value="P:monoatomic ion transport"/>
    <property type="evidence" value="ECO:0007669"/>
    <property type="project" value="UniProtKB-KW"/>
</dbReference>
<dbReference type="PANTHER" id="PTHR33619">
    <property type="entry name" value="POLYSACCHARIDE EXPORT PROTEIN GFCE-RELATED"/>
    <property type="match status" value="1"/>
</dbReference>
<dbReference type="OrthoDB" id="662756at2"/>
<protein>
    <submittedName>
        <fullName evidence="18">Sugar transporter</fullName>
    </submittedName>
</protein>
<dbReference type="PROSITE" id="PS51257">
    <property type="entry name" value="PROKAR_LIPOPROTEIN"/>
    <property type="match status" value="1"/>
</dbReference>
<comment type="similarity">
    <text evidence="2">Belongs to the BexD/CtrA/VexA family.</text>
</comment>
<dbReference type="Proteomes" id="UP000321291">
    <property type="component" value="Chromosome"/>
</dbReference>
<evidence type="ECO:0000256" key="15">
    <source>
        <dbReference type="SAM" id="Phobius"/>
    </source>
</evidence>
<gene>
    <name evidence="18" type="ORF">FSB73_22120</name>
</gene>
<accession>A0A5B8VRR2</accession>
<evidence type="ECO:0000256" key="9">
    <source>
        <dbReference type="ARBA" id="ARBA00023065"/>
    </source>
</evidence>
<keyword evidence="7" id="KW-0732">Signal</keyword>
<keyword evidence="19" id="KW-1185">Reference proteome</keyword>
<keyword evidence="14" id="KW-0449">Lipoprotein</keyword>
<evidence type="ECO:0000313" key="19">
    <source>
        <dbReference type="Proteomes" id="UP000321291"/>
    </source>
</evidence>
<dbReference type="Pfam" id="PF02563">
    <property type="entry name" value="Poly_export"/>
    <property type="match status" value="1"/>
</dbReference>
<keyword evidence="8" id="KW-0625">Polysaccharide transport</keyword>
<evidence type="ECO:0000259" key="17">
    <source>
        <dbReference type="Pfam" id="PF22461"/>
    </source>
</evidence>
<keyword evidence="10" id="KW-0626">Porin</keyword>
<dbReference type="GO" id="GO:0015288">
    <property type="term" value="F:porin activity"/>
    <property type="evidence" value="ECO:0007669"/>
    <property type="project" value="UniProtKB-KW"/>
</dbReference>
<feature type="transmembrane region" description="Helical" evidence="15">
    <location>
        <begin position="253"/>
        <end position="271"/>
    </location>
</feature>
<dbReference type="EMBL" id="CP042434">
    <property type="protein sequence ID" value="QEC73963.1"/>
    <property type="molecule type" value="Genomic_DNA"/>
</dbReference>
<dbReference type="PANTHER" id="PTHR33619:SF3">
    <property type="entry name" value="POLYSACCHARIDE EXPORT PROTEIN GFCE-RELATED"/>
    <property type="match status" value="1"/>
</dbReference>
<evidence type="ECO:0000256" key="10">
    <source>
        <dbReference type="ARBA" id="ARBA00023114"/>
    </source>
</evidence>
<dbReference type="InterPro" id="IPR054765">
    <property type="entry name" value="SLBB_dom"/>
</dbReference>
<dbReference type="GO" id="GO:0015159">
    <property type="term" value="F:polysaccharide transmembrane transporter activity"/>
    <property type="evidence" value="ECO:0007669"/>
    <property type="project" value="InterPro"/>
</dbReference>
<keyword evidence="12" id="KW-0564">Palmitate</keyword>
<evidence type="ECO:0000313" key="18">
    <source>
        <dbReference type="EMBL" id="QEC73963.1"/>
    </source>
</evidence>
<sequence>MSRVRFQYLTLICSIVLIFSSCATKRNLVYFSNLPDSVYQEAINNAVEPRIQPGDALAIKITTLNADANILLNSGSLPLNNNNNLNGVSTSSGLPVGASQSATLPNGYIVDKDGNIEYPLLGKIALGGLTIEAARQKIVELAAQTTKEPIVNISVLNFKVTVIGEVAHPGSFIINNNKVNVLEALGLAGDMTPYAIRNDVLVIRERNGIRSIDHLNLNDRKVLNSPYYNLEQNDVVYVQPENKLKAAQADTRYIRLIPIITATISALAIVLSRVL</sequence>
<evidence type="ECO:0000256" key="6">
    <source>
        <dbReference type="ARBA" id="ARBA00022692"/>
    </source>
</evidence>
<organism evidence="18 19">
    <name type="scientific">Arachidicoccus ginsenosidivorans</name>
    <dbReference type="NCBI Taxonomy" id="496057"/>
    <lineage>
        <taxon>Bacteria</taxon>
        <taxon>Pseudomonadati</taxon>
        <taxon>Bacteroidota</taxon>
        <taxon>Chitinophagia</taxon>
        <taxon>Chitinophagales</taxon>
        <taxon>Chitinophagaceae</taxon>
        <taxon>Arachidicoccus</taxon>
    </lineage>
</organism>
<dbReference type="KEGG" id="agi:FSB73_22120"/>
<dbReference type="AlphaFoldDB" id="A0A5B8VRR2"/>
<keyword evidence="3" id="KW-0813">Transport</keyword>
<evidence type="ECO:0000256" key="14">
    <source>
        <dbReference type="ARBA" id="ARBA00023288"/>
    </source>
</evidence>
<keyword evidence="9" id="KW-0406">Ion transport</keyword>
<dbReference type="InterPro" id="IPR049712">
    <property type="entry name" value="Poly_export"/>
</dbReference>
<dbReference type="Gene3D" id="3.30.1950.10">
    <property type="entry name" value="wza like domain"/>
    <property type="match status" value="1"/>
</dbReference>
<evidence type="ECO:0000256" key="11">
    <source>
        <dbReference type="ARBA" id="ARBA00023136"/>
    </source>
</evidence>
<dbReference type="Pfam" id="PF22461">
    <property type="entry name" value="SLBB_2"/>
    <property type="match status" value="1"/>
</dbReference>
<dbReference type="GO" id="GO:0046930">
    <property type="term" value="C:pore complex"/>
    <property type="evidence" value="ECO:0007669"/>
    <property type="project" value="UniProtKB-KW"/>
</dbReference>
<reference evidence="18 19" key="1">
    <citation type="journal article" date="2017" name="Int. J. Syst. Evol. Microbiol.">
        <title>Arachidicoccus ginsenosidivorans sp. nov., with ginsenoside-converting activity isolated from ginseng cultivating soil.</title>
        <authorList>
            <person name="Siddiqi M.Z."/>
            <person name="Aslam Z."/>
            <person name="Im W.T."/>
        </authorList>
    </citation>
    <scope>NUCLEOTIDE SEQUENCE [LARGE SCALE GENOMIC DNA]</scope>
    <source>
        <strain evidence="18 19">Gsoil 809</strain>
    </source>
</reference>
<evidence type="ECO:0000256" key="12">
    <source>
        <dbReference type="ARBA" id="ARBA00023139"/>
    </source>
</evidence>
<name>A0A5B8VRR2_9BACT</name>
<keyword evidence="5 18" id="KW-0762">Sugar transport</keyword>
<evidence type="ECO:0000256" key="13">
    <source>
        <dbReference type="ARBA" id="ARBA00023237"/>
    </source>
</evidence>
<proteinExistence type="inferred from homology"/>
<evidence type="ECO:0000256" key="4">
    <source>
        <dbReference type="ARBA" id="ARBA00022452"/>
    </source>
</evidence>
<evidence type="ECO:0000259" key="16">
    <source>
        <dbReference type="Pfam" id="PF02563"/>
    </source>
</evidence>
<keyword evidence="6 15" id="KW-0812">Transmembrane</keyword>
<keyword evidence="4" id="KW-1134">Transmembrane beta strand</keyword>
<keyword evidence="15" id="KW-1133">Transmembrane helix</keyword>
<keyword evidence="11 15" id="KW-0472">Membrane</keyword>
<evidence type="ECO:0000256" key="1">
    <source>
        <dbReference type="ARBA" id="ARBA00004571"/>
    </source>
</evidence>
<evidence type="ECO:0000256" key="2">
    <source>
        <dbReference type="ARBA" id="ARBA00009450"/>
    </source>
</evidence>
<dbReference type="InterPro" id="IPR003715">
    <property type="entry name" value="Poly_export_N"/>
</dbReference>
<feature type="domain" description="Polysaccharide export protein N-terminal" evidence="16">
    <location>
        <begin position="48"/>
        <end position="155"/>
    </location>
</feature>
<evidence type="ECO:0000256" key="7">
    <source>
        <dbReference type="ARBA" id="ARBA00022729"/>
    </source>
</evidence>
<dbReference type="GO" id="GO:0009279">
    <property type="term" value="C:cell outer membrane"/>
    <property type="evidence" value="ECO:0007669"/>
    <property type="project" value="UniProtKB-SubCell"/>
</dbReference>
<evidence type="ECO:0000256" key="3">
    <source>
        <dbReference type="ARBA" id="ARBA00022448"/>
    </source>
</evidence>
<feature type="domain" description="SLBB" evidence="17">
    <location>
        <begin position="159"/>
        <end position="238"/>
    </location>
</feature>
<keyword evidence="13" id="KW-0998">Cell outer membrane</keyword>
<comment type="subcellular location">
    <subcellularLocation>
        <location evidence="1">Cell outer membrane</location>
        <topology evidence="1">Multi-pass membrane protein</topology>
    </subcellularLocation>
</comment>